<dbReference type="RefSeq" id="WP_289162750.1">
    <property type="nucleotide sequence ID" value="NZ_JASZZN010000004.1"/>
</dbReference>
<dbReference type="Proteomes" id="UP001239462">
    <property type="component" value="Unassembled WGS sequence"/>
</dbReference>
<reference evidence="1 2" key="1">
    <citation type="submission" date="2023-06" db="EMBL/GenBank/DDBJ databases">
        <title>Roseiconus lacunae JC819 isolated from Gulf of Mannar region, Tamil Nadu.</title>
        <authorList>
            <person name="Pk S."/>
            <person name="Ch S."/>
            <person name="Ch V.R."/>
        </authorList>
    </citation>
    <scope>NUCLEOTIDE SEQUENCE [LARGE SCALE GENOMIC DNA]</scope>
    <source>
        <strain evidence="1 2">JC819</strain>
    </source>
</reference>
<proteinExistence type="predicted"/>
<gene>
    <name evidence="1" type="ORF">QTN89_07555</name>
</gene>
<organism evidence="1 2">
    <name type="scientific">Roseiconus lacunae</name>
    <dbReference type="NCBI Taxonomy" id="2605694"/>
    <lineage>
        <taxon>Bacteria</taxon>
        <taxon>Pseudomonadati</taxon>
        <taxon>Planctomycetota</taxon>
        <taxon>Planctomycetia</taxon>
        <taxon>Pirellulales</taxon>
        <taxon>Pirellulaceae</taxon>
        <taxon>Roseiconus</taxon>
    </lineage>
</organism>
<comment type="caution">
    <text evidence="1">The sequence shown here is derived from an EMBL/GenBank/DDBJ whole genome shotgun (WGS) entry which is preliminary data.</text>
</comment>
<evidence type="ECO:0000313" key="2">
    <source>
        <dbReference type="Proteomes" id="UP001239462"/>
    </source>
</evidence>
<name>A0ABT7PFK8_9BACT</name>
<accession>A0ABT7PFK8</accession>
<keyword evidence="2" id="KW-1185">Reference proteome</keyword>
<evidence type="ECO:0000313" key="1">
    <source>
        <dbReference type="EMBL" id="MDM4015277.1"/>
    </source>
</evidence>
<protein>
    <submittedName>
        <fullName evidence="1">Uncharacterized protein</fullName>
    </submittedName>
</protein>
<dbReference type="EMBL" id="JASZZN010000004">
    <property type="protein sequence ID" value="MDM4015277.1"/>
    <property type="molecule type" value="Genomic_DNA"/>
</dbReference>
<sequence>MPSILEQVDELVASDQQLHDENLADAKNEMIEIACREFAGKSAPQDASSLAAIFDDTGFTSDDYQSLLNQIGQVVKASAKLKFATEKSSPDARASAKCEEYKAQLAVDLASRRTRRVKSYEHDRVTAQSRLDAVKQNWPELFGDDGTLKPVIAAGVPAAVRKEQKSDRDREAEFIADQQRSLAAFCKRQNIKSEAE</sequence>